<evidence type="ECO:0000313" key="1">
    <source>
        <dbReference type="EMBL" id="ACZ43420.1"/>
    </source>
</evidence>
<dbReference type="AlphaFoldDB" id="D1CI49"/>
<proteinExistence type="predicted"/>
<dbReference type="HOGENOM" id="CLU_057069_2_1_0"/>
<dbReference type="InterPro" id="IPR002915">
    <property type="entry name" value="DeoC/FbaB/LacD_aldolase"/>
</dbReference>
<organism evidence="1 2">
    <name type="scientific">Thermobaculum terrenum (strain ATCC BAA-798 / CCMEE 7001 / YNP1)</name>
    <dbReference type="NCBI Taxonomy" id="525904"/>
    <lineage>
        <taxon>Bacteria</taxon>
        <taxon>Bacillati</taxon>
        <taxon>Chloroflexota</taxon>
        <taxon>Chloroflexia</taxon>
        <taxon>Candidatus Thermobaculales</taxon>
        <taxon>Candidatus Thermobaculaceae</taxon>
        <taxon>Thermobaculum</taxon>
    </lineage>
</organism>
<dbReference type="SUPFAM" id="SSF51569">
    <property type="entry name" value="Aldolase"/>
    <property type="match status" value="1"/>
</dbReference>
<accession>D1CI49</accession>
<dbReference type="InterPro" id="IPR013785">
    <property type="entry name" value="Aldolase_TIM"/>
</dbReference>
<dbReference type="SMART" id="SM01133">
    <property type="entry name" value="DeoC"/>
    <property type="match status" value="1"/>
</dbReference>
<dbReference type="GO" id="GO:0004332">
    <property type="term" value="F:fructose-bisphosphate aldolase activity"/>
    <property type="evidence" value="ECO:0007669"/>
    <property type="project" value="InterPro"/>
</dbReference>
<dbReference type="STRING" id="525904.Tter_2531"/>
<sequence>MSPNPRLNRLFAPDGKCFDVAVDHGFFNEGTFLEGIEDMRRAVTTLVEAGPDAIQLSPGQARLLQEIPGKQKPALVLRTDVANVYGRVLPRHLFSQLIESPLEQALRLDAACVVVNLFQIPGQPELYHECLRNVARLKPECERYGMPLMVEPLVMRPNEVAGGYMVDGDPEKIVPLVRQAVELGADVIKADPTDDPADYWRVVQAAGEAPVLVRGGGRVPDEEVLRRTHALMRQGAQGIVYGRNVIQHPHPRAMVRALMMVVHEGAGPEQAMRAIREAAHAQA</sequence>
<reference evidence="2" key="1">
    <citation type="journal article" date="2010" name="Stand. Genomic Sci.">
        <title>Complete genome sequence of 'Thermobaculum terrenum' type strain (YNP1).</title>
        <authorList>
            <person name="Kiss H."/>
            <person name="Cleland D."/>
            <person name="Lapidus A."/>
            <person name="Lucas S."/>
            <person name="Glavina Del Rio T."/>
            <person name="Nolan M."/>
            <person name="Tice H."/>
            <person name="Han C."/>
            <person name="Goodwin L."/>
            <person name="Pitluck S."/>
            <person name="Liolios K."/>
            <person name="Ivanova N."/>
            <person name="Mavromatis K."/>
            <person name="Ovchinnikova G."/>
            <person name="Pati A."/>
            <person name="Chen A."/>
            <person name="Palaniappan K."/>
            <person name="Land M."/>
            <person name="Hauser L."/>
            <person name="Chang Y."/>
            <person name="Jeffries C."/>
            <person name="Lu M."/>
            <person name="Brettin T."/>
            <person name="Detter J."/>
            <person name="Goker M."/>
            <person name="Tindall B."/>
            <person name="Beck B."/>
            <person name="McDermott T."/>
            <person name="Woyke T."/>
            <person name="Bristow J."/>
            <person name="Eisen J."/>
            <person name="Markowitz V."/>
            <person name="Hugenholtz P."/>
            <person name="Kyrpides N."/>
            <person name="Klenk H."/>
            <person name="Cheng J."/>
        </authorList>
    </citation>
    <scope>NUCLEOTIDE SEQUENCE [LARGE SCALE GENOMIC DNA]</scope>
    <source>
        <strain evidence="2">ATCC BAA-798 / YNP1</strain>
    </source>
</reference>
<protein>
    <submittedName>
        <fullName evidence="1">Deoxyribose-phosphate aldolase/phospho-2-dehydro-3-deoxyheptonate aldolase</fullName>
    </submittedName>
</protein>
<dbReference type="InterPro" id="IPR050456">
    <property type="entry name" value="DeoC/FbaB_aldolase"/>
</dbReference>
<dbReference type="RefSeq" id="WP_012876451.1">
    <property type="nucleotide sequence ID" value="NC_013526.1"/>
</dbReference>
<evidence type="ECO:0000313" key="2">
    <source>
        <dbReference type="Proteomes" id="UP000000323"/>
    </source>
</evidence>
<name>D1CI49_THET1</name>
<dbReference type="KEGG" id="ttr:Tter_2531"/>
<dbReference type="InterPro" id="IPR041720">
    <property type="entry name" value="FbaB-like"/>
</dbReference>
<keyword evidence="2" id="KW-1185">Reference proteome</keyword>
<dbReference type="PIRSF" id="PIRSF038992">
    <property type="entry name" value="Aldolase_Ia"/>
    <property type="match status" value="1"/>
</dbReference>
<dbReference type="EMBL" id="CP001826">
    <property type="protein sequence ID" value="ACZ43420.1"/>
    <property type="molecule type" value="Genomic_DNA"/>
</dbReference>
<gene>
    <name evidence="1" type="ordered locus">Tter_2531</name>
</gene>
<dbReference type="eggNOG" id="COG1830">
    <property type="taxonomic scope" value="Bacteria"/>
</dbReference>
<dbReference type="OrthoDB" id="5915071at2"/>
<dbReference type="Gene3D" id="3.20.20.70">
    <property type="entry name" value="Aldolase class I"/>
    <property type="match status" value="1"/>
</dbReference>
<dbReference type="PANTHER" id="PTHR47916:SF1">
    <property type="entry name" value="3-HYDROXY-5-PHOSPHONOOXYPENTANE-2,4-DIONE THIOLASE"/>
    <property type="match status" value="1"/>
</dbReference>
<dbReference type="PANTHER" id="PTHR47916">
    <property type="entry name" value="FRUCTOSE-BISPHOSPHATE ALDOLASE CLASS 1"/>
    <property type="match status" value="1"/>
</dbReference>
<dbReference type="Pfam" id="PF01791">
    <property type="entry name" value="DeoC"/>
    <property type="match status" value="1"/>
</dbReference>
<dbReference type="Proteomes" id="UP000000323">
    <property type="component" value="Chromosome 2"/>
</dbReference>